<keyword evidence="4" id="KW-1185">Reference proteome</keyword>
<dbReference type="EMBL" id="OW240912">
    <property type="protein sequence ID" value="CAH2225132.1"/>
    <property type="molecule type" value="Genomic_DNA"/>
</dbReference>
<dbReference type="Pfam" id="PF15499">
    <property type="entry name" value="Peptidase_C98"/>
    <property type="match status" value="1"/>
</dbReference>
<organism evidence="3 4">
    <name type="scientific">Pelobates cultripes</name>
    <name type="common">Western spadefoot toad</name>
    <dbReference type="NCBI Taxonomy" id="61616"/>
    <lineage>
        <taxon>Eukaryota</taxon>
        <taxon>Metazoa</taxon>
        <taxon>Chordata</taxon>
        <taxon>Craniata</taxon>
        <taxon>Vertebrata</taxon>
        <taxon>Euteleostomi</taxon>
        <taxon>Amphibia</taxon>
        <taxon>Batrachia</taxon>
        <taxon>Anura</taxon>
        <taxon>Pelobatoidea</taxon>
        <taxon>Pelobatidae</taxon>
        <taxon>Pelobates</taxon>
    </lineage>
</organism>
<feature type="region of interest" description="Disordered" evidence="1">
    <location>
        <begin position="297"/>
        <end position="322"/>
    </location>
</feature>
<dbReference type="GO" id="GO:0032183">
    <property type="term" value="F:SUMO binding"/>
    <property type="evidence" value="ECO:0007669"/>
    <property type="project" value="InterPro"/>
</dbReference>
<feature type="compositionally biased region" description="Basic and acidic residues" evidence="1">
    <location>
        <begin position="1"/>
        <end position="11"/>
    </location>
</feature>
<evidence type="ECO:0000313" key="4">
    <source>
        <dbReference type="Proteomes" id="UP001295444"/>
    </source>
</evidence>
<feature type="domain" description="Ubiquitin-specific peptidase-like SUMO isopeptidase" evidence="2">
    <location>
        <begin position="1266"/>
        <end position="1361"/>
    </location>
</feature>
<feature type="region of interest" description="Disordered" evidence="1">
    <location>
        <begin position="891"/>
        <end position="910"/>
    </location>
</feature>
<feature type="compositionally biased region" description="Polar residues" evidence="1">
    <location>
        <begin position="564"/>
        <end position="573"/>
    </location>
</feature>
<feature type="region of interest" description="Disordered" evidence="1">
    <location>
        <begin position="1232"/>
        <end position="1258"/>
    </location>
</feature>
<gene>
    <name evidence="3" type="ORF">PECUL_23A000674</name>
</gene>
<feature type="compositionally biased region" description="Basic and acidic residues" evidence="1">
    <location>
        <begin position="634"/>
        <end position="644"/>
    </location>
</feature>
<feature type="compositionally biased region" description="Basic and acidic residues" evidence="1">
    <location>
        <begin position="657"/>
        <end position="670"/>
    </location>
</feature>
<feature type="compositionally biased region" description="Basic and acidic residues" evidence="1">
    <location>
        <begin position="305"/>
        <end position="322"/>
    </location>
</feature>
<sequence>MVLQKSKDGVTNRRGRSPAAPEVNRSGCDVLLAPPEIWTLTSRFVDSRVSGPELNRRGPAGRWTLPGTACTHSVIHQTEGSLTCTYRCWQVTCDMTKIIQWVTTMASETPKSAVSLVEQGSILNNSSLPLVGYLGKNFETTTTSPDGYCPVCKAKDKKQALRTYRLNFTQSIYLCSDPQCIYPLGYTPLDDVIKNTEDLKKSCHQSKQKKRNFLETSPTNKACIKKMKTDPSVFMDFDSKNNFSCSQVKNSNHAPLTVTPASGVTMVPNPSMFCLNDYRLQTEQNLMESLSHCSSSSTTTLLLNGKRESPDDEPKREFSQDHEMQKEFTRLNDLNDGTASNISKLTSMMINGHEENMGNSSDKVNASVINDYLEVQENRPTAFSSVTENIVCEPSVLMHVKYGVETVNATCSSIPNSEIIEAIGSNLCGQIAVELTGSLKCTLQNSEPEKDGQEDSAMELFSASVNMVELSDDNLNLSDTLIECKVSEPVGLTKHGQSPGNPKDSASTLQFEHGLQESSLVKVGTEAAVVHGNGGVTLSDSSLTECKVSEPVCLPIHGHSPCNPTDSPNFLEQSRSEHGLQESSSNKVCSEAAVVQGNESMTLSAMSLINCKVSEFVCLLEHGQSPCNPIDSPDLQKRRSEHGLQESSSMKVGTEAHVQDSEPEKNRQEDSALEVFSPSVNIVERSNENLNLSDTLIECKVSEPVCLTKHGQSLCNPKDSANTLQLELGLHEISSIDVGTDAEAVVLGNESMTVSDISLTEDKVSELICSTKHGHRPWDHTDFPILLQRRTSGHGLQERSLNEMCNEAAVVQAIERMTLSDTSLKECKVSKPEYNSTESLNPLQKRRSECGLQKSSSIKVLTEAAVVQGNESVTLSDTSATECKVSEPVCLTEQGQSPSNSTDSSNLQQRRSEFGLQESSLIKVCTEPAAVQGDESVTLSDTSLTECKASESVCLTEPGQSLCNSTDSSDLPENSLIEVNTEVDVVLVNENMTLSDTSLTECKASESVCLTEQGQSPCNSTDSSDLLQMKSDLAENSFIEVDVVLVNENMTLSDTSLTECKLTEPECSPTHSLNPLQKKRAEHGLPENTPDEVGTEATFVQGNESIKPNSALLVKYELHRTPDLVQICQREVKHARSPSLVSIPVEGNSLMEVCNTDLVTTLPSVNTCNTKIVLSSLGDTIMGSPIRQNNVVAMASPFNHVYTEESKDVPEPEMSSLVPVLQRKCVNLSAEKSCPTDNAPEEPLLDPQPASEKANPQTPNKTCKYLQWRNKFSLCWLNCILAFLVHSSTLKNFVAESGFMEESVIHILFAKYKEANAIVTSTSHRSKRGYPKNLSAAQKCLEEVRMVLFDTIKIPLKCKLGVWKVT</sequence>
<dbReference type="PANTHER" id="PTHR15294:SF3">
    <property type="entry name" value="SUMO-SPECIFIC ISOPEPTIDASE USPL1"/>
    <property type="match status" value="1"/>
</dbReference>
<reference evidence="3" key="1">
    <citation type="submission" date="2022-03" db="EMBL/GenBank/DDBJ databases">
        <authorList>
            <person name="Alioto T."/>
            <person name="Alioto T."/>
            <person name="Gomez Garrido J."/>
        </authorList>
    </citation>
    <scope>NUCLEOTIDE SEQUENCE</scope>
</reference>
<feature type="region of interest" description="Disordered" evidence="1">
    <location>
        <begin position="629"/>
        <end position="672"/>
    </location>
</feature>
<proteinExistence type="predicted"/>
<name>A0AAD1VMD8_PELCU</name>
<feature type="region of interest" description="Disordered" evidence="1">
    <location>
        <begin position="564"/>
        <end position="584"/>
    </location>
</feature>
<evidence type="ECO:0000313" key="3">
    <source>
        <dbReference type="EMBL" id="CAH2225132.1"/>
    </source>
</evidence>
<dbReference type="GO" id="GO:0016926">
    <property type="term" value="P:protein desumoylation"/>
    <property type="evidence" value="ECO:0007669"/>
    <property type="project" value="TreeGrafter"/>
</dbReference>
<dbReference type="GO" id="GO:0015030">
    <property type="term" value="C:Cajal body"/>
    <property type="evidence" value="ECO:0007669"/>
    <property type="project" value="TreeGrafter"/>
</dbReference>
<evidence type="ECO:0000256" key="1">
    <source>
        <dbReference type="SAM" id="MobiDB-lite"/>
    </source>
</evidence>
<feature type="compositionally biased region" description="Polar residues" evidence="1">
    <location>
        <begin position="893"/>
        <end position="909"/>
    </location>
</feature>
<feature type="region of interest" description="Disordered" evidence="1">
    <location>
        <begin position="1"/>
        <end position="25"/>
    </location>
</feature>
<dbReference type="Proteomes" id="UP001295444">
    <property type="component" value="Chromosome 01"/>
</dbReference>
<evidence type="ECO:0000259" key="2">
    <source>
        <dbReference type="Pfam" id="PF15499"/>
    </source>
</evidence>
<dbReference type="PANTHER" id="PTHR15294">
    <property type="entry name" value="RETINOVIN-RELATED"/>
    <property type="match status" value="1"/>
</dbReference>
<dbReference type="InterPro" id="IPR033505">
    <property type="entry name" value="USPL1"/>
</dbReference>
<accession>A0AAD1VMD8</accession>
<protein>
    <submittedName>
        <fullName evidence="3">SUMO-specific isopeptidase USPL1 isoform X1</fullName>
    </submittedName>
</protein>
<dbReference type="GO" id="GO:0030576">
    <property type="term" value="P:Cajal body organization"/>
    <property type="evidence" value="ECO:0007669"/>
    <property type="project" value="InterPro"/>
</dbReference>
<dbReference type="InterPro" id="IPR028890">
    <property type="entry name" value="Peptidase_C98"/>
</dbReference>